<feature type="region of interest" description="Disordered" evidence="1">
    <location>
        <begin position="1"/>
        <end position="84"/>
    </location>
</feature>
<sequence length="144" mass="15514">MPLRPAAGKHEPPSSPRQDQQQQTHTHSHTHTHPYTHAANGSQGASTDSSSSREDESGVPVPRAVPAFGPGGVHGHSAGAPMEEPTGNTVVIRIGIPDLQQTYAHFVDLLACWLHRVPQHPACSTGFSLIRYLFIKRASADFDN</sequence>
<organism evidence="2 3">
    <name type="scientific">Crenichthys baileyi</name>
    <name type="common">White River springfish</name>
    <dbReference type="NCBI Taxonomy" id="28760"/>
    <lineage>
        <taxon>Eukaryota</taxon>
        <taxon>Metazoa</taxon>
        <taxon>Chordata</taxon>
        <taxon>Craniata</taxon>
        <taxon>Vertebrata</taxon>
        <taxon>Euteleostomi</taxon>
        <taxon>Actinopterygii</taxon>
        <taxon>Neopterygii</taxon>
        <taxon>Teleostei</taxon>
        <taxon>Neoteleostei</taxon>
        <taxon>Acanthomorphata</taxon>
        <taxon>Ovalentaria</taxon>
        <taxon>Atherinomorphae</taxon>
        <taxon>Cyprinodontiformes</taxon>
        <taxon>Goodeidae</taxon>
        <taxon>Crenichthys</taxon>
    </lineage>
</organism>
<dbReference type="AlphaFoldDB" id="A0AAV9S451"/>
<gene>
    <name evidence="2" type="ORF">CRENBAI_017840</name>
</gene>
<evidence type="ECO:0000313" key="2">
    <source>
        <dbReference type="EMBL" id="KAK5616070.1"/>
    </source>
</evidence>
<reference evidence="2 3" key="1">
    <citation type="submission" date="2021-06" db="EMBL/GenBank/DDBJ databases">
        <authorList>
            <person name="Palmer J.M."/>
        </authorList>
    </citation>
    <scope>NUCLEOTIDE SEQUENCE [LARGE SCALE GENOMIC DNA]</scope>
    <source>
        <strain evidence="2 3">MEX-2019</strain>
        <tissue evidence="2">Muscle</tissue>
    </source>
</reference>
<feature type="compositionally biased region" description="Low complexity" evidence="1">
    <location>
        <begin position="16"/>
        <end position="25"/>
    </location>
</feature>
<protein>
    <submittedName>
        <fullName evidence="2">Uncharacterized protein</fullName>
    </submittedName>
</protein>
<dbReference type="Proteomes" id="UP001311232">
    <property type="component" value="Unassembled WGS sequence"/>
</dbReference>
<comment type="caution">
    <text evidence="2">The sequence shown here is derived from an EMBL/GenBank/DDBJ whole genome shotgun (WGS) entry which is preliminary data.</text>
</comment>
<accession>A0AAV9S451</accession>
<keyword evidence="3" id="KW-1185">Reference proteome</keyword>
<name>A0AAV9S451_9TELE</name>
<dbReference type="EMBL" id="JAHHUM010000907">
    <property type="protein sequence ID" value="KAK5616070.1"/>
    <property type="molecule type" value="Genomic_DNA"/>
</dbReference>
<evidence type="ECO:0000256" key="1">
    <source>
        <dbReference type="SAM" id="MobiDB-lite"/>
    </source>
</evidence>
<feature type="compositionally biased region" description="Low complexity" evidence="1">
    <location>
        <begin position="35"/>
        <end position="50"/>
    </location>
</feature>
<proteinExistence type="predicted"/>
<evidence type="ECO:0000313" key="3">
    <source>
        <dbReference type="Proteomes" id="UP001311232"/>
    </source>
</evidence>